<proteinExistence type="predicted"/>
<protein>
    <submittedName>
        <fullName evidence="1">Uncharacterized protein</fullName>
    </submittedName>
</protein>
<evidence type="ECO:0000313" key="1">
    <source>
        <dbReference type="EnsemblMetazoa" id="Aqu2.1.16495_001"/>
    </source>
</evidence>
<accession>A0A1X7TNN9</accession>
<dbReference type="AlphaFoldDB" id="A0A1X7TNN9"/>
<dbReference type="EnsemblMetazoa" id="Aqu2.1.16495_001">
    <property type="protein sequence ID" value="Aqu2.1.16495_001"/>
    <property type="gene ID" value="Aqu2.1.16495"/>
</dbReference>
<sequence length="114" mass="13305">MVSNLNLAYLHMHLEDILGIDEWFRCKNILLVGEPLQLSPVNCRQVFNIISNKLVTTRFSAANADMEETVEYYELTINEQRKEDQTFFEMLDSIWHGCLTHKTIYTLKSCVFNG</sequence>
<reference evidence="1" key="1">
    <citation type="submission" date="2017-05" db="UniProtKB">
        <authorList>
            <consortium name="EnsemblMetazoa"/>
        </authorList>
    </citation>
    <scope>IDENTIFICATION</scope>
</reference>
<name>A0A1X7TNN9_AMPQE</name>
<organism evidence="1">
    <name type="scientific">Amphimedon queenslandica</name>
    <name type="common">Sponge</name>
    <dbReference type="NCBI Taxonomy" id="400682"/>
    <lineage>
        <taxon>Eukaryota</taxon>
        <taxon>Metazoa</taxon>
        <taxon>Porifera</taxon>
        <taxon>Demospongiae</taxon>
        <taxon>Heteroscleromorpha</taxon>
        <taxon>Haplosclerida</taxon>
        <taxon>Niphatidae</taxon>
        <taxon>Amphimedon</taxon>
    </lineage>
</organism>
<dbReference type="InParanoid" id="A0A1X7TNN9"/>